<proteinExistence type="predicted"/>
<gene>
    <name evidence="1" type="ORF">MARPO_0016s0092</name>
</gene>
<reference evidence="2" key="1">
    <citation type="journal article" date="2017" name="Cell">
        <title>Insights into land plant evolution garnered from the Marchantia polymorpha genome.</title>
        <authorList>
            <person name="Bowman J.L."/>
            <person name="Kohchi T."/>
            <person name="Yamato K.T."/>
            <person name="Jenkins J."/>
            <person name="Shu S."/>
            <person name="Ishizaki K."/>
            <person name="Yamaoka S."/>
            <person name="Nishihama R."/>
            <person name="Nakamura Y."/>
            <person name="Berger F."/>
            <person name="Adam C."/>
            <person name="Aki S.S."/>
            <person name="Althoff F."/>
            <person name="Araki T."/>
            <person name="Arteaga-Vazquez M.A."/>
            <person name="Balasubrmanian S."/>
            <person name="Barry K."/>
            <person name="Bauer D."/>
            <person name="Boehm C.R."/>
            <person name="Briginshaw L."/>
            <person name="Caballero-Perez J."/>
            <person name="Catarino B."/>
            <person name="Chen F."/>
            <person name="Chiyoda S."/>
            <person name="Chovatia M."/>
            <person name="Davies K.M."/>
            <person name="Delmans M."/>
            <person name="Demura T."/>
            <person name="Dierschke T."/>
            <person name="Dolan L."/>
            <person name="Dorantes-Acosta A.E."/>
            <person name="Eklund D.M."/>
            <person name="Florent S.N."/>
            <person name="Flores-Sandoval E."/>
            <person name="Fujiyama A."/>
            <person name="Fukuzawa H."/>
            <person name="Galik B."/>
            <person name="Grimanelli D."/>
            <person name="Grimwood J."/>
            <person name="Grossniklaus U."/>
            <person name="Hamada T."/>
            <person name="Haseloff J."/>
            <person name="Hetherington A.J."/>
            <person name="Higo A."/>
            <person name="Hirakawa Y."/>
            <person name="Hundley H.N."/>
            <person name="Ikeda Y."/>
            <person name="Inoue K."/>
            <person name="Inoue S.I."/>
            <person name="Ishida S."/>
            <person name="Jia Q."/>
            <person name="Kakita M."/>
            <person name="Kanazawa T."/>
            <person name="Kawai Y."/>
            <person name="Kawashima T."/>
            <person name="Kennedy M."/>
            <person name="Kinose K."/>
            <person name="Kinoshita T."/>
            <person name="Kohara Y."/>
            <person name="Koide E."/>
            <person name="Komatsu K."/>
            <person name="Kopischke S."/>
            <person name="Kubo M."/>
            <person name="Kyozuka J."/>
            <person name="Lagercrantz U."/>
            <person name="Lin S.S."/>
            <person name="Lindquist E."/>
            <person name="Lipzen A.M."/>
            <person name="Lu C.W."/>
            <person name="De Luna E."/>
            <person name="Martienssen R.A."/>
            <person name="Minamino N."/>
            <person name="Mizutani M."/>
            <person name="Mizutani M."/>
            <person name="Mochizuki N."/>
            <person name="Monte I."/>
            <person name="Mosher R."/>
            <person name="Nagasaki H."/>
            <person name="Nakagami H."/>
            <person name="Naramoto S."/>
            <person name="Nishitani K."/>
            <person name="Ohtani M."/>
            <person name="Okamoto T."/>
            <person name="Okumura M."/>
            <person name="Phillips J."/>
            <person name="Pollak B."/>
            <person name="Reinders A."/>
            <person name="Rovekamp M."/>
            <person name="Sano R."/>
            <person name="Sawa S."/>
            <person name="Schmid M.W."/>
            <person name="Shirakawa M."/>
            <person name="Solano R."/>
            <person name="Spunde A."/>
            <person name="Suetsugu N."/>
            <person name="Sugano S."/>
            <person name="Sugiyama A."/>
            <person name="Sun R."/>
            <person name="Suzuki Y."/>
            <person name="Takenaka M."/>
            <person name="Takezawa D."/>
            <person name="Tomogane H."/>
            <person name="Tsuzuki M."/>
            <person name="Ueda T."/>
            <person name="Umeda M."/>
            <person name="Ward J.M."/>
            <person name="Watanabe Y."/>
            <person name="Yazaki K."/>
            <person name="Yokoyama R."/>
            <person name="Yoshitake Y."/>
            <person name="Yotsui I."/>
            <person name="Zachgo S."/>
            <person name="Schmutz J."/>
        </authorList>
    </citation>
    <scope>NUCLEOTIDE SEQUENCE [LARGE SCALE GENOMIC DNA]</scope>
    <source>
        <strain evidence="2">Tak-1</strain>
    </source>
</reference>
<keyword evidence="2" id="KW-1185">Reference proteome</keyword>
<dbReference type="AlphaFoldDB" id="A0A2R6XFZ9"/>
<dbReference type="Gramene" id="Mp6g10510.1">
    <property type="protein sequence ID" value="Mp6g10510.1.cds"/>
    <property type="gene ID" value="Mp6g10510"/>
</dbReference>
<accession>A0A2R6XFZ9</accession>
<sequence>MWLKRSSSSCVADLLNRLQNILLSQLPPDQECGTWYGRNDHFLGIQSLWSLCGAYPFLVPAYAREGLGGGARGGLWYYLYSRRFLWLAEFIA</sequence>
<evidence type="ECO:0000313" key="2">
    <source>
        <dbReference type="Proteomes" id="UP000244005"/>
    </source>
</evidence>
<evidence type="ECO:0000313" key="1">
    <source>
        <dbReference type="EMBL" id="PTQ45034.1"/>
    </source>
</evidence>
<dbReference type="Proteomes" id="UP000244005">
    <property type="component" value="Unassembled WGS sequence"/>
</dbReference>
<protein>
    <submittedName>
        <fullName evidence="1">Uncharacterized protein</fullName>
    </submittedName>
</protein>
<name>A0A2R6XFZ9_MARPO</name>
<dbReference type="EMBL" id="KZ772688">
    <property type="protein sequence ID" value="PTQ45034.1"/>
    <property type="molecule type" value="Genomic_DNA"/>
</dbReference>
<organism evidence="1 2">
    <name type="scientific">Marchantia polymorpha</name>
    <name type="common">Common liverwort</name>
    <name type="synonym">Marchantia aquatica</name>
    <dbReference type="NCBI Taxonomy" id="3197"/>
    <lineage>
        <taxon>Eukaryota</taxon>
        <taxon>Viridiplantae</taxon>
        <taxon>Streptophyta</taxon>
        <taxon>Embryophyta</taxon>
        <taxon>Marchantiophyta</taxon>
        <taxon>Marchantiopsida</taxon>
        <taxon>Marchantiidae</taxon>
        <taxon>Marchantiales</taxon>
        <taxon>Marchantiaceae</taxon>
        <taxon>Marchantia</taxon>
    </lineage>
</organism>